<evidence type="ECO:0000313" key="2">
    <source>
        <dbReference type="EMBL" id="TDE40498.1"/>
    </source>
</evidence>
<evidence type="ECO:0000313" key="3">
    <source>
        <dbReference type="Proteomes" id="UP000295136"/>
    </source>
</evidence>
<dbReference type="AlphaFoldDB" id="A0A4R5EZD1"/>
<comment type="caution">
    <text evidence="2">The sequence shown here is derived from an EMBL/GenBank/DDBJ whole genome shotgun (WGS) entry which is preliminary data.</text>
</comment>
<accession>A0A4R5EZD1</accession>
<proteinExistence type="predicted"/>
<evidence type="ECO:0000256" key="1">
    <source>
        <dbReference type="SAM" id="MobiDB-lite"/>
    </source>
</evidence>
<gene>
    <name evidence="2" type="ORF">E1295_31865</name>
</gene>
<keyword evidence="3" id="KW-1185">Reference proteome</keyword>
<feature type="region of interest" description="Disordered" evidence="1">
    <location>
        <begin position="68"/>
        <end position="88"/>
    </location>
</feature>
<dbReference type="Pfam" id="PF04883">
    <property type="entry name" value="HK97-gp10_like"/>
    <property type="match status" value="1"/>
</dbReference>
<name>A0A4R5EZD1_9ACTN</name>
<sequence length="160" mass="17711">MANGNAEIRRLIRDMKKIPPDLRKDLRPALKKAAQPILADARKRASWSTRIPKATRIAIGLASKKKGGVSLRTSAKRAPHARPYENLGNPGTFRHPVFALPRSRDMVFGYERPGAFKNTPWVAQKARPFLFPAVEAGADGVTAEIGRTVLDIARRHGWKG</sequence>
<dbReference type="EMBL" id="SMLD01000108">
    <property type="protein sequence ID" value="TDE40498.1"/>
    <property type="molecule type" value="Genomic_DNA"/>
</dbReference>
<protein>
    <submittedName>
        <fullName evidence="2">HK97 gp10 family phage protein</fullName>
    </submittedName>
</protein>
<reference evidence="2 3" key="1">
    <citation type="submission" date="2019-03" db="EMBL/GenBank/DDBJ databases">
        <title>Draft genome sequences of novel Actinobacteria.</title>
        <authorList>
            <person name="Sahin N."/>
            <person name="Ay H."/>
            <person name="Saygin H."/>
        </authorList>
    </citation>
    <scope>NUCLEOTIDE SEQUENCE [LARGE SCALE GENOMIC DNA]</scope>
    <source>
        <strain evidence="2 3">6K102</strain>
    </source>
</reference>
<dbReference type="InterPro" id="IPR010064">
    <property type="entry name" value="HK97-gp10_tail"/>
</dbReference>
<organism evidence="2 3">
    <name type="scientific">Nonomuraea mesophila</name>
    <dbReference type="NCBI Taxonomy" id="2530382"/>
    <lineage>
        <taxon>Bacteria</taxon>
        <taxon>Bacillati</taxon>
        <taxon>Actinomycetota</taxon>
        <taxon>Actinomycetes</taxon>
        <taxon>Streptosporangiales</taxon>
        <taxon>Streptosporangiaceae</taxon>
        <taxon>Nonomuraea</taxon>
    </lineage>
</organism>
<dbReference type="RefSeq" id="WP_132636102.1">
    <property type="nucleotide sequence ID" value="NZ_SMLD01000108.1"/>
</dbReference>
<dbReference type="Proteomes" id="UP000295136">
    <property type="component" value="Unassembled WGS sequence"/>
</dbReference>